<gene>
    <name evidence="5" type="ORF">ECANGB1_743</name>
</gene>
<dbReference type="InterPro" id="IPR003653">
    <property type="entry name" value="Peptidase_C48_C"/>
</dbReference>
<dbReference type="SUPFAM" id="SSF54001">
    <property type="entry name" value="Cysteine proteinases"/>
    <property type="match status" value="1"/>
</dbReference>
<name>A0A1Y1S7L2_9MICR</name>
<dbReference type="GO" id="GO:0019783">
    <property type="term" value="F:ubiquitin-like protein peptidase activity"/>
    <property type="evidence" value="ECO:0007669"/>
    <property type="project" value="UniProtKB-ARBA"/>
</dbReference>
<comment type="caution">
    <text evidence="5">The sequence shown here is derived from an EMBL/GenBank/DDBJ whole genome shotgun (WGS) entry which is preliminary data.</text>
</comment>
<keyword evidence="2" id="KW-0645">Protease</keyword>
<evidence type="ECO:0000313" key="5">
    <source>
        <dbReference type="EMBL" id="ORD94405.1"/>
    </source>
</evidence>
<evidence type="ECO:0000256" key="1">
    <source>
        <dbReference type="ARBA" id="ARBA00005234"/>
    </source>
</evidence>
<evidence type="ECO:0000256" key="2">
    <source>
        <dbReference type="ARBA" id="ARBA00022670"/>
    </source>
</evidence>
<reference evidence="5 6" key="1">
    <citation type="journal article" date="2017" name="Environ. Microbiol.">
        <title>Decay of the glycolytic pathway and adaptation to intranuclear parasitism within Enterocytozoonidae microsporidia.</title>
        <authorList>
            <person name="Wiredu Boakye D."/>
            <person name="Jaroenlak P."/>
            <person name="Prachumwat A."/>
            <person name="Williams T.A."/>
            <person name="Bateman K.S."/>
            <person name="Itsathitphaisarn O."/>
            <person name="Sritunyalucksana K."/>
            <person name="Paszkiewicz K.H."/>
            <person name="Moore K.A."/>
            <person name="Stentiford G.D."/>
            <person name="Williams B.A."/>
        </authorList>
    </citation>
    <scope>NUCLEOTIDE SEQUENCE [LARGE SCALE GENOMIC DNA]</scope>
    <source>
        <strain evidence="5 6">GB1</strain>
    </source>
</reference>
<comment type="similarity">
    <text evidence="1">Belongs to the peptidase C48 family.</text>
</comment>
<proteinExistence type="inferred from homology"/>
<feature type="domain" description="Ubiquitin-like protease family profile" evidence="4">
    <location>
        <begin position="180"/>
        <end position="299"/>
    </location>
</feature>
<keyword evidence="6" id="KW-1185">Reference proteome</keyword>
<evidence type="ECO:0000313" key="6">
    <source>
        <dbReference type="Proteomes" id="UP000192639"/>
    </source>
</evidence>
<evidence type="ECO:0000256" key="3">
    <source>
        <dbReference type="ARBA" id="ARBA00022801"/>
    </source>
</evidence>
<dbReference type="Pfam" id="PF02902">
    <property type="entry name" value="Peptidase_C48"/>
    <property type="match status" value="1"/>
</dbReference>
<dbReference type="Gene3D" id="3.40.395.10">
    <property type="entry name" value="Adenoviral Proteinase, Chain A"/>
    <property type="match status" value="1"/>
</dbReference>
<evidence type="ECO:0000259" key="4">
    <source>
        <dbReference type="Pfam" id="PF02902"/>
    </source>
</evidence>
<dbReference type="GO" id="GO:0008234">
    <property type="term" value="F:cysteine-type peptidase activity"/>
    <property type="evidence" value="ECO:0007669"/>
    <property type="project" value="InterPro"/>
</dbReference>
<dbReference type="EMBL" id="LWDP01000021">
    <property type="protein sequence ID" value="ORD94405.1"/>
    <property type="molecule type" value="Genomic_DNA"/>
</dbReference>
<keyword evidence="3" id="KW-0378">Hydrolase</keyword>
<dbReference type="VEuPathDB" id="MicrosporidiaDB:ECANGB1_743"/>
<accession>A0A1Y1S7L2</accession>
<dbReference type="AlphaFoldDB" id="A0A1Y1S7L2"/>
<dbReference type="Proteomes" id="UP000192639">
    <property type="component" value="Unassembled WGS sequence"/>
</dbReference>
<organism evidence="5 6">
    <name type="scientific">Enterospora canceri</name>
    <dbReference type="NCBI Taxonomy" id="1081671"/>
    <lineage>
        <taxon>Eukaryota</taxon>
        <taxon>Fungi</taxon>
        <taxon>Fungi incertae sedis</taxon>
        <taxon>Microsporidia</taxon>
        <taxon>Enterocytozoonidae</taxon>
        <taxon>Enterospora</taxon>
    </lineage>
</organism>
<dbReference type="GO" id="GO:0006508">
    <property type="term" value="P:proteolysis"/>
    <property type="evidence" value="ECO:0007669"/>
    <property type="project" value="UniProtKB-KW"/>
</dbReference>
<protein>
    <recommendedName>
        <fullName evidence="4">Ubiquitin-like protease family profile domain-containing protein</fullName>
    </recommendedName>
</protein>
<sequence>MFGVNQVLKWNCALLYYGRACYAATERERPLRANSPTQVHNPHPEPELILNDLFQPRDDNDFAESFTDIPIKNPELFLGEMTTLLCGLIGKGDAHNEIDILSFVNRKEDLTQYVIDLYIKKVLNQHCGENRLIVNLGCACYMKYNVGSIRSIDNKEHNKDSKPTKDEQCLLEMLFSESGETFFCDQNEDGSKRPMRNMHQLYEAMSKMDDIYFTMPLTEHGLHWFVMHYNKKEKRTTIYDSVAMKVHLYHRPNLNDHLNWRMLSAFLGAENTENIGFKQWPEFECNHHDCGVLALCVLRDLVLKRSIKHYNTRRMRPFLLNEILAGNPIYQTVILPVNK</sequence>
<dbReference type="InterPro" id="IPR038765">
    <property type="entry name" value="Papain-like_cys_pep_sf"/>
</dbReference>